<dbReference type="PANTHER" id="PTHR47623">
    <property type="entry name" value="OS09G0287300 PROTEIN"/>
    <property type="match status" value="1"/>
</dbReference>
<dbReference type="Pfam" id="PF00300">
    <property type="entry name" value="His_Phos_1"/>
    <property type="match status" value="1"/>
</dbReference>
<organism evidence="1">
    <name type="scientific">marine metagenome</name>
    <dbReference type="NCBI Taxonomy" id="408172"/>
    <lineage>
        <taxon>unclassified sequences</taxon>
        <taxon>metagenomes</taxon>
        <taxon>ecological metagenomes</taxon>
    </lineage>
</organism>
<accession>A0A382A5B4</accession>
<dbReference type="PANTHER" id="PTHR47623:SF1">
    <property type="entry name" value="OS09G0287300 PROTEIN"/>
    <property type="match status" value="1"/>
</dbReference>
<dbReference type="InterPro" id="IPR013078">
    <property type="entry name" value="His_Pase_superF_clade-1"/>
</dbReference>
<gene>
    <name evidence="1" type="ORF">METZ01_LOCUS149570</name>
</gene>
<evidence type="ECO:0008006" key="2">
    <source>
        <dbReference type="Google" id="ProtNLM"/>
    </source>
</evidence>
<dbReference type="SUPFAM" id="SSF53254">
    <property type="entry name" value="Phosphoglycerate mutase-like"/>
    <property type="match status" value="1"/>
</dbReference>
<dbReference type="CDD" id="cd07067">
    <property type="entry name" value="HP_PGM_like"/>
    <property type="match status" value="1"/>
</dbReference>
<protein>
    <recommendedName>
        <fullName evidence="2">Phosphohistidine phosphatase SixA</fullName>
    </recommendedName>
</protein>
<dbReference type="EMBL" id="UINC01023972">
    <property type="protein sequence ID" value="SVA96716.1"/>
    <property type="molecule type" value="Genomic_DNA"/>
</dbReference>
<sequence length="153" mass="17874">MRHAKSSWKYHDLSDHERPLNKRGRKSAVKIAKELVRLEWMPDKLYSSDSARTRETWARMNKYIDGVEVEYSRKLYHSGVSKILKNLPDETGCETIMILGHNPGCSEFLSYLCGEWHRMPTAATALLTIKNPDESWKNESNWILEELLLPREL</sequence>
<proteinExistence type="predicted"/>
<dbReference type="Gene3D" id="3.40.50.1240">
    <property type="entry name" value="Phosphoglycerate mutase-like"/>
    <property type="match status" value="1"/>
</dbReference>
<evidence type="ECO:0000313" key="1">
    <source>
        <dbReference type="EMBL" id="SVA96716.1"/>
    </source>
</evidence>
<reference evidence="1" key="1">
    <citation type="submission" date="2018-05" db="EMBL/GenBank/DDBJ databases">
        <authorList>
            <person name="Lanie J.A."/>
            <person name="Ng W.-L."/>
            <person name="Kazmierczak K.M."/>
            <person name="Andrzejewski T.M."/>
            <person name="Davidsen T.M."/>
            <person name="Wayne K.J."/>
            <person name="Tettelin H."/>
            <person name="Glass J.I."/>
            <person name="Rusch D."/>
            <person name="Podicherti R."/>
            <person name="Tsui H.-C.T."/>
            <person name="Winkler M.E."/>
        </authorList>
    </citation>
    <scope>NUCLEOTIDE SEQUENCE</scope>
</reference>
<name>A0A382A5B4_9ZZZZ</name>
<dbReference type="AlphaFoldDB" id="A0A382A5B4"/>
<dbReference type="InterPro" id="IPR029033">
    <property type="entry name" value="His_PPase_superfam"/>
</dbReference>